<dbReference type="Ensembl" id="ENSMFAT00000098028.1">
    <property type="protein sequence ID" value="ENSMFAP00000055116.1"/>
    <property type="gene ID" value="ENSMFAG00000052119.1"/>
</dbReference>
<dbReference type="GeneTree" id="ENSGT00940000161627"/>
<dbReference type="PANTHER" id="PTHR46254:SF12">
    <property type="entry name" value="RNA BINDING MOTIF SINGLE STRANDED INTERACTING PROTEIN 2"/>
    <property type="match status" value="1"/>
</dbReference>
<organism evidence="1 2">
    <name type="scientific">Macaca fascicularis</name>
    <name type="common">Crab-eating macaque</name>
    <name type="synonym">Cynomolgus monkey</name>
    <dbReference type="NCBI Taxonomy" id="9541"/>
    <lineage>
        <taxon>Eukaryota</taxon>
        <taxon>Metazoa</taxon>
        <taxon>Chordata</taxon>
        <taxon>Craniata</taxon>
        <taxon>Vertebrata</taxon>
        <taxon>Euteleostomi</taxon>
        <taxon>Mammalia</taxon>
        <taxon>Eutheria</taxon>
        <taxon>Euarchontoglires</taxon>
        <taxon>Primates</taxon>
        <taxon>Haplorrhini</taxon>
        <taxon>Catarrhini</taxon>
        <taxon>Cercopithecidae</taxon>
        <taxon>Cercopithecinae</taxon>
        <taxon>Macaca</taxon>
    </lineage>
</organism>
<accession>A0A7N9CPL4</accession>
<dbReference type="PRINTS" id="PR02045">
    <property type="entry name" value="F138DOMAIN"/>
</dbReference>
<protein>
    <submittedName>
        <fullName evidence="1">Uncharacterized protein</fullName>
    </submittedName>
</protein>
<dbReference type="Proteomes" id="UP000233100">
    <property type="component" value="Chromosome 6"/>
</dbReference>
<dbReference type="AlphaFoldDB" id="A0A7N9CPL4"/>
<keyword evidence="2" id="KW-1185">Reference proteome</keyword>
<reference evidence="1" key="2">
    <citation type="submission" date="2025-08" db="UniProtKB">
        <authorList>
            <consortium name="Ensembl"/>
        </authorList>
    </citation>
    <scope>IDENTIFICATION</scope>
</reference>
<proteinExistence type="predicted"/>
<evidence type="ECO:0000313" key="2">
    <source>
        <dbReference type="Proteomes" id="UP000233100"/>
    </source>
</evidence>
<reference evidence="1 2" key="1">
    <citation type="submission" date="2013-03" db="EMBL/GenBank/DDBJ databases">
        <authorList>
            <person name="Warren W."/>
            <person name="Wilson R.K."/>
        </authorList>
    </citation>
    <scope>NUCLEOTIDE SEQUENCE</scope>
</reference>
<evidence type="ECO:0000313" key="1">
    <source>
        <dbReference type="Ensembl" id="ENSMFAP00000055116.1"/>
    </source>
</evidence>
<dbReference type="PANTHER" id="PTHR46254">
    <property type="entry name" value="PROTEIN GVQW1-RELATED"/>
    <property type="match status" value="1"/>
</dbReference>
<name>A0A7N9CPL4_MACFA</name>
<reference evidence="1" key="3">
    <citation type="submission" date="2025-09" db="UniProtKB">
        <authorList>
            <consortium name="Ensembl"/>
        </authorList>
    </citation>
    <scope>IDENTIFICATION</scope>
</reference>
<sequence>MIGEEWLDLYSDIYSRCFTRVSFSFFLFEIESHSVTQAGVQWCDLGSLQPLPPGFERFSYLSLPKSWDYRRLPPRLANFCIFSRDGVSHIGQAVELLASGHLPASASQCAGITGMNHYAWPSHTLLTSQFPPYLPSLLISGWSVSPVGLSCYNHICSDGVSLPHTLGSLLTALLCTKFTGGAHITGEKMLGPPNIQGRWAREATLYLGFRVTWSGC</sequence>